<dbReference type="EMBL" id="JAGMUX010000040">
    <property type="protein sequence ID" value="KAH7205133.1"/>
    <property type="molecule type" value="Genomic_DNA"/>
</dbReference>
<dbReference type="InterPro" id="IPR025110">
    <property type="entry name" value="AMP-bd_C"/>
</dbReference>
<name>A0A9P9FVS5_FUSRE</name>
<organism evidence="3 4">
    <name type="scientific">Fusarium redolens</name>
    <dbReference type="NCBI Taxonomy" id="48865"/>
    <lineage>
        <taxon>Eukaryota</taxon>
        <taxon>Fungi</taxon>
        <taxon>Dikarya</taxon>
        <taxon>Ascomycota</taxon>
        <taxon>Pezizomycotina</taxon>
        <taxon>Sordariomycetes</taxon>
        <taxon>Hypocreomycetidae</taxon>
        <taxon>Hypocreales</taxon>
        <taxon>Nectriaceae</taxon>
        <taxon>Fusarium</taxon>
        <taxon>Fusarium redolens species complex</taxon>
    </lineage>
</organism>
<dbReference type="GO" id="GO:0016405">
    <property type="term" value="F:CoA-ligase activity"/>
    <property type="evidence" value="ECO:0007669"/>
    <property type="project" value="TreeGrafter"/>
</dbReference>
<accession>A0A9P9FVS5</accession>
<comment type="caution">
    <text evidence="3">The sequence shown here is derived from an EMBL/GenBank/DDBJ whole genome shotgun (WGS) entry which is preliminary data.</text>
</comment>
<evidence type="ECO:0000313" key="4">
    <source>
        <dbReference type="Proteomes" id="UP000720189"/>
    </source>
</evidence>
<dbReference type="PANTHER" id="PTHR24096">
    <property type="entry name" value="LONG-CHAIN-FATTY-ACID--COA LIGASE"/>
    <property type="match status" value="1"/>
</dbReference>
<evidence type="ECO:0000313" key="3">
    <source>
        <dbReference type="EMBL" id="KAH7205133.1"/>
    </source>
</evidence>
<dbReference type="RefSeq" id="XP_046040905.1">
    <property type="nucleotide sequence ID" value="XM_046196918.1"/>
</dbReference>
<feature type="domain" description="AMP-binding enzyme C-terminal" evidence="2">
    <location>
        <begin position="484"/>
        <end position="566"/>
    </location>
</feature>
<dbReference type="PROSITE" id="PS00455">
    <property type="entry name" value="AMP_BINDING"/>
    <property type="match status" value="1"/>
</dbReference>
<dbReference type="InterPro" id="IPR045851">
    <property type="entry name" value="AMP-bd_C_sf"/>
</dbReference>
<reference evidence="3" key="1">
    <citation type="journal article" date="2021" name="Nat. Commun.">
        <title>Genetic determinants of endophytism in the Arabidopsis root mycobiome.</title>
        <authorList>
            <person name="Mesny F."/>
            <person name="Miyauchi S."/>
            <person name="Thiergart T."/>
            <person name="Pickel B."/>
            <person name="Atanasova L."/>
            <person name="Karlsson M."/>
            <person name="Huettel B."/>
            <person name="Barry K.W."/>
            <person name="Haridas S."/>
            <person name="Chen C."/>
            <person name="Bauer D."/>
            <person name="Andreopoulos W."/>
            <person name="Pangilinan J."/>
            <person name="LaButti K."/>
            <person name="Riley R."/>
            <person name="Lipzen A."/>
            <person name="Clum A."/>
            <person name="Drula E."/>
            <person name="Henrissat B."/>
            <person name="Kohler A."/>
            <person name="Grigoriev I.V."/>
            <person name="Martin F.M."/>
            <person name="Hacquard S."/>
        </authorList>
    </citation>
    <scope>NUCLEOTIDE SEQUENCE</scope>
    <source>
        <strain evidence="3">MPI-CAGE-AT-0023</strain>
    </source>
</reference>
<dbReference type="Pfam" id="PF00501">
    <property type="entry name" value="AMP-binding"/>
    <property type="match status" value="1"/>
</dbReference>
<dbReference type="Pfam" id="PF13193">
    <property type="entry name" value="AMP-binding_C"/>
    <property type="match status" value="1"/>
</dbReference>
<sequence length="584" mass="64379">MRFKQPQWAPTLSHAPDVSIVDFIFDEKYGRRAFEDSRQLFICGVSGEAQSATSVRDQVEHLAAAIGRELGWDVHGNNALAKVACIFSVNTIDYLPVVWAIRRLGGVAAPANAQYSATDLAYQLRDSKAGAIFTCAKLLDTALRAAKEAGIPRHLVYLMDYPEKLDTGAIIPEFKSTSKLVQEGVQLPRLEPLKWTKGQGKSQVAFLCYSSGTSGLPKGVMISHHNVITAILQISLFEKKLRDDRAKKLDQKFYTESVLGLLPFSHIYGLVVIAHASAWRGDSIVVLPQSELKSCLQTIQDYAINNLFLVPPIIVQMTKSPELMSRYDLKSVRSIFTGAAPLGQETAETLAKLYPSWVVRQAYGLTETTSVASSSVDFDIWFGSAGSYVTGVEARVVDPEGRDVTQYGQRGELWIKSPTLVMGYLNNEKANAETFVSDENGDRWMRTGDEVIVKKSPQGHDHLFVVDRIKDLIKVKGFQVAPAELEAHLLLSPFVADCAVVASMDNNGNEVPKAFVVQSASACSGLSNQSIRQSINRHVQEHKSNYKWLRGGIEFIPVLPKSPSGKILKRLLKGDAERRGEAKL</sequence>
<dbReference type="CDD" id="cd05911">
    <property type="entry name" value="Firefly_Luc_like"/>
    <property type="match status" value="1"/>
</dbReference>
<dbReference type="OrthoDB" id="6509636at2759"/>
<dbReference type="PANTHER" id="PTHR24096:SF422">
    <property type="entry name" value="BCDNA.GH02901"/>
    <property type="match status" value="1"/>
</dbReference>
<dbReference type="InterPro" id="IPR020845">
    <property type="entry name" value="AMP-binding_CS"/>
</dbReference>
<feature type="domain" description="AMP-dependent synthetase/ligase" evidence="1">
    <location>
        <begin position="48"/>
        <end position="425"/>
    </location>
</feature>
<evidence type="ECO:0000259" key="2">
    <source>
        <dbReference type="Pfam" id="PF13193"/>
    </source>
</evidence>
<dbReference type="InterPro" id="IPR000873">
    <property type="entry name" value="AMP-dep_synth/lig_dom"/>
</dbReference>
<dbReference type="Gene3D" id="3.40.50.12780">
    <property type="entry name" value="N-terminal domain of ligase-like"/>
    <property type="match status" value="1"/>
</dbReference>
<proteinExistence type="predicted"/>
<dbReference type="Proteomes" id="UP000720189">
    <property type="component" value="Unassembled WGS sequence"/>
</dbReference>
<dbReference type="Gene3D" id="3.30.300.30">
    <property type="match status" value="1"/>
</dbReference>
<evidence type="ECO:0008006" key="5">
    <source>
        <dbReference type="Google" id="ProtNLM"/>
    </source>
</evidence>
<dbReference type="AlphaFoldDB" id="A0A9P9FVS5"/>
<gene>
    <name evidence="3" type="ORF">BKA55DRAFT_629176</name>
</gene>
<dbReference type="SUPFAM" id="SSF56801">
    <property type="entry name" value="Acetyl-CoA synthetase-like"/>
    <property type="match status" value="1"/>
</dbReference>
<evidence type="ECO:0000259" key="1">
    <source>
        <dbReference type="Pfam" id="PF00501"/>
    </source>
</evidence>
<protein>
    <recommendedName>
        <fullName evidence="5">Phenylacetyl-CoA ligase</fullName>
    </recommendedName>
</protein>
<keyword evidence="4" id="KW-1185">Reference proteome</keyword>
<dbReference type="InterPro" id="IPR042099">
    <property type="entry name" value="ANL_N_sf"/>
</dbReference>
<dbReference type="GeneID" id="70226872"/>